<feature type="region of interest" description="Disordered" evidence="1">
    <location>
        <begin position="534"/>
        <end position="577"/>
    </location>
</feature>
<feature type="region of interest" description="Disordered" evidence="1">
    <location>
        <begin position="149"/>
        <end position="168"/>
    </location>
</feature>
<keyword evidence="3" id="KW-1185">Reference proteome</keyword>
<dbReference type="Proteomes" id="UP000296049">
    <property type="component" value="Unassembled WGS sequence"/>
</dbReference>
<feature type="compositionally biased region" description="Basic and acidic residues" evidence="1">
    <location>
        <begin position="550"/>
        <end position="567"/>
    </location>
</feature>
<proteinExistence type="predicted"/>
<reference evidence="3" key="1">
    <citation type="journal article" date="2013" name="Nat. Genet.">
        <title>The duck genome and transcriptome provide insight into an avian influenza virus reservoir species.</title>
        <authorList>
            <person name="Huang Y."/>
            <person name="Li Y."/>
            <person name="Burt D.W."/>
            <person name="Chen H."/>
            <person name="Zhang Y."/>
            <person name="Qian W."/>
            <person name="Kim H."/>
            <person name="Gan S."/>
            <person name="Zhao Y."/>
            <person name="Li J."/>
            <person name="Yi K."/>
            <person name="Feng H."/>
            <person name="Zhu P."/>
            <person name="Li B."/>
            <person name="Liu Q."/>
            <person name="Fairley S."/>
            <person name="Magor K.E."/>
            <person name="Du Z."/>
            <person name="Hu X."/>
            <person name="Goodman L."/>
            <person name="Tafer H."/>
            <person name="Vignal A."/>
            <person name="Lee T."/>
            <person name="Kim K.W."/>
            <person name="Sheng Z."/>
            <person name="An Y."/>
            <person name="Searle S."/>
            <person name="Herrero J."/>
            <person name="Groenen M.A."/>
            <person name="Crooijmans R.P."/>
            <person name="Faraut T."/>
            <person name="Cai Q."/>
            <person name="Webster R.G."/>
            <person name="Aldridge J.R."/>
            <person name="Warren W.C."/>
            <person name="Bartschat S."/>
            <person name="Kehr S."/>
            <person name="Marz M."/>
            <person name="Stadler P.F."/>
            <person name="Smith J."/>
            <person name="Kraus R.H."/>
            <person name="Zhao Y."/>
            <person name="Ren L."/>
            <person name="Fei J."/>
            <person name="Morisson M."/>
            <person name="Kaiser P."/>
            <person name="Griffin D.K."/>
            <person name="Rao M."/>
            <person name="Pitel F."/>
            <person name="Wang J."/>
            <person name="Li N."/>
        </authorList>
    </citation>
    <scope>NUCLEOTIDE SEQUENCE [LARGE SCALE GENOMIC DNA]</scope>
</reference>
<dbReference type="EMBL" id="KB743031">
    <property type="protein sequence ID" value="EOB01864.1"/>
    <property type="molecule type" value="Genomic_DNA"/>
</dbReference>
<organism evidence="2 3">
    <name type="scientific">Anas platyrhynchos</name>
    <name type="common">Mallard</name>
    <name type="synonym">Anas boschas</name>
    <dbReference type="NCBI Taxonomy" id="8839"/>
    <lineage>
        <taxon>Eukaryota</taxon>
        <taxon>Metazoa</taxon>
        <taxon>Chordata</taxon>
        <taxon>Craniata</taxon>
        <taxon>Vertebrata</taxon>
        <taxon>Euteleostomi</taxon>
        <taxon>Archelosauria</taxon>
        <taxon>Archosauria</taxon>
        <taxon>Dinosauria</taxon>
        <taxon>Saurischia</taxon>
        <taxon>Theropoda</taxon>
        <taxon>Coelurosauria</taxon>
        <taxon>Aves</taxon>
        <taxon>Neognathae</taxon>
        <taxon>Galloanserae</taxon>
        <taxon>Anseriformes</taxon>
        <taxon>Anatidae</taxon>
        <taxon>Anatinae</taxon>
        <taxon>Anas</taxon>
    </lineage>
</organism>
<evidence type="ECO:0000313" key="3">
    <source>
        <dbReference type="Proteomes" id="UP000296049"/>
    </source>
</evidence>
<evidence type="ECO:0000256" key="1">
    <source>
        <dbReference type="SAM" id="MobiDB-lite"/>
    </source>
</evidence>
<name>R0L8E2_ANAPL</name>
<gene>
    <name evidence="2" type="ORF">Anapl_12103</name>
</gene>
<protein>
    <submittedName>
        <fullName evidence="2">Uncharacterized protein</fullName>
    </submittedName>
</protein>
<dbReference type="AlphaFoldDB" id="R0L8E2"/>
<sequence length="577" mass="64277">MHSGNLGRLQLFTAFAGIIKTVSMTVINITISERIRVTAVISWTGTDGMHGHHTPIGISEMTWTTPLHTANHRRLAINLSNITDILNLTPKVTLPYTKLWSPNTSSMHPQLSACMNLADATCVLALPTANAAPEQRLRLLVTMRSHVSLPTMKERQPSQEGSGDNADAGEQALAVPQPWKPAKTIWLLDCAIKIREMFDEILETSEEVELYLHFHNRISLMPGASGFNANTFGNNTSLKMFFLALTQAFWEEVEGCFFTSQEQRRSKFKFLFCLIWGITCFPVFQFPGPSAALPHVAEGNRWVIIMRKKANGGHAEGKCSSVASCPGNTKPPLVIHCTHTANQSVTTKSTLPKSLNCTVTFLKFKSKSGAMGDRLHESIPSVSQSTRSTLRAPHWPRSTRFKAPAGSARAAKAHVAAWRSRGDTVFPLSHVPLMICRWAELLASVVLRGVPQRRKTIQMGFNLQHCTDCPFKIIIPEHRLQKLFPQCVCLLGITVFLFYSSTETLESGHTEQFSSKHSGLAASIPIEAKKLIQLNERPDEHQSQPKRRMRDWLAKRGAGKKEHDLPLRRVKSPQLHP</sequence>
<evidence type="ECO:0000313" key="2">
    <source>
        <dbReference type="EMBL" id="EOB01864.1"/>
    </source>
</evidence>
<accession>R0L8E2</accession>